<gene>
    <name evidence="1" type="ORF">EZS28_002968</name>
</gene>
<proteinExistence type="predicted"/>
<dbReference type="Proteomes" id="UP000324800">
    <property type="component" value="Unassembled WGS sequence"/>
</dbReference>
<sequence>MTVYIDKALLDAAGLTDFPELYAYIRERDSQPPVGEASPVPIGEQTLQKQVKDNDDALAGPIDPVQPPTIEAMHYETFGFILLTPGLQLYDSSQSTFRFAVQGNKVTFNLGLKTATTFKGYIMGGFPYRLVPTKREKPSIIVGHDCDRGYHLQCFIDDQGPYISTWSDDAIPQNVHIALSGTYYIDYELYKRATTDVNNDGQNDIMDDWHQNSQVAERQTESWVYDVVKQQTDQIASGGAQPASKTISNYLNNNTKLRSPYQQFTDDRAAYFVKEGPQCTFNFRTRKITPAGNINVIFGTIDKQLKTPLDTWFPVHSTISGQFVSFELNQENKVIFNSNSGLSVDIDFAGTYIIAPQTDNDNSNGLPSAPEEPDSHIDKVIIDQDTILRGGIPPPISQYTIKNRFDDILLTVSYIDTIDRVNNQFYEIFDGVNKYVVFNVHLSIYSFNEKFIQIGSLPTDLLSDFPVYFPLTCLYEKEKYQTRPPAGYTAIGTETNKQRWYIYLSDPPVLSQMIHYYTSGSYYLPA</sequence>
<comment type="caution">
    <text evidence="1">The sequence shown here is derived from an EMBL/GenBank/DDBJ whole genome shotgun (WGS) entry which is preliminary data.</text>
</comment>
<reference evidence="1 2" key="1">
    <citation type="submission" date="2019-03" db="EMBL/GenBank/DDBJ databases">
        <title>Single cell metagenomics reveals metabolic interactions within the superorganism composed of flagellate Streblomastix strix and complex community of Bacteroidetes bacteria on its surface.</title>
        <authorList>
            <person name="Treitli S.C."/>
            <person name="Kolisko M."/>
            <person name="Husnik F."/>
            <person name="Keeling P."/>
            <person name="Hampl V."/>
        </authorList>
    </citation>
    <scope>NUCLEOTIDE SEQUENCE [LARGE SCALE GENOMIC DNA]</scope>
    <source>
        <strain evidence="1">ST1C</strain>
    </source>
</reference>
<evidence type="ECO:0000313" key="1">
    <source>
        <dbReference type="EMBL" id="KAA6401507.1"/>
    </source>
</evidence>
<dbReference type="EMBL" id="SNRW01000379">
    <property type="protein sequence ID" value="KAA6401507.1"/>
    <property type="molecule type" value="Genomic_DNA"/>
</dbReference>
<organism evidence="1 2">
    <name type="scientific">Streblomastix strix</name>
    <dbReference type="NCBI Taxonomy" id="222440"/>
    <lineage>
        <taxon>Eukaryota</taxon>
        <taxon>Metamonada</taxon>
        <taxon>Preaxostyla</taxon>
        <taxon>Oxymonadida</taxon>
        <taxon>Streblomastigidae</taxon>
        <taxon>Streblomastix</taxon>
    </lineage>
</organism>
<evidence type="ECO:0000313" key="2">
    <source>
        <dbReference type="Proteomes" id="UP000324800"/>
    </source>
</evidence>
<name>A0A5J4X2D2_9EUKA</name>
<dbReference type="AlphaFoldDB" id="A0A5J4X2D2"/>
<protein>
    <submittedName>
        <fullName evidence="1">Uncharacterized protein</fullName>
    </submittedName>
</protein>
<accession>A0A5J4X2D2</accession>